<dbReference type="SUPFAM" id="SSF52540">
    <property type="entry name" value="P-loop containing nucleoside triphosphate hydrolases"/>
    <property type="match status" value="1"/>
</dbReference>
<protein>
    <recommendedName>
        <fullName evidence="3">Sulfotransferase family protein</fullName>
    </recommendedName>
</protein>
<accession>A0A286A630</accession>
<dbReference type="EMBL" id="OCMT01000003">
    <property type="protein sequence ID" value="SOD17373.1"/>
    <property type="molecule type" value="Genomic_DNA"/>
</dbReference>
<dbReference type="OrthoDB" id="5380394at2"/>
<dbReference type="RefSeq" id="WP_097132367.1">
    <property type="nucleotide sequence ID" value="NZ_OCMT01000003.1"/>
</dbReference>
<evidence type="ECO:0000313" key="1">
    <source>
        <dbReference type="EMBL" id="SOD17373.1"/>
    </source>
</evidence>
<evidence type="ECO:0008006" key="3">
    <source>
        <dbReference type="Google" id="ProtNLM"/>
    </source>
</evidence>
<organism evidence="1 2">
    <name type="scientific">Pedobacter xixiisoli</name>
    <dbReference type="NCBI Taxonomy" id="1476464"/>
    <lineage>
        <taxon>Bacteria</taxon>
        <taxon>Pseudomonadati</taxon>
        <taxon>Bacteroidota</taxon>
        <taxon>Sphingobacteriia</taxon>
        <taxon>Sphingobacteriales</taxon>
        <taxon>Sphingobacteriaceae</taxon>
        <taxon>Pedobacter</taxon>
    </lineage>
</organism>
<name>A0A286A630_9SPHI</name>
<dbReference type="InterPro" id="IPR027417">
    <property type="entry name" value="P-loop_NTPase"/>
</dbReference>
<sequence length="316" mass="37446">MEFLKHWLPYDLKFEDGAWKCLWIHAGEHHFNEPFFDDTLSLLRIKKGSNRYISCTNVSVLLDIPLPLKSVPVNAFIFHVSRCGSTLLSQALSVDEKHIVVPEAPIFDQVLRMQEFDEHISDEQIQELFKKVIAWYGQNRTTSYERYFIKLDSWHIHFYEQLRNWFPETPFYFLSREPEAIVTSHIKRRGIHAIPGYVNPSLLKINVTEKHYQDFNCYTELVIDNFYLKYIDVLQKKDLLNYFYDYSFGVKEMLFDFYEKVLKEASVAEPILSRLGTHSKDASVVFNGDEKIDYEIKHGEVIKHYHMLLKQITELS</sequence>
<gene>
    <name evidence="1" type="ORF">SAMN06297358_2514</name>
</gene>
<keyword evidence="2" id="KW-1185">Reference proteome</keyword>
<reference evidence="2" key="1">
    <citation type="submission" date="2017-09" db="EMBL/GenBank/DDBJ databases">
        <authorList>
            <person name="Varghese N."/>
            <person name="Submissions S."/>
        </authorList>
    </citation>
    <scope>NUCLEOTIDE SEQUENCE [LARGE SCALE GENOMIC DNA]</scope>
    <source>
        <strain evidence="2">CGMCC 1.12803</strain>
    </source>
</reference>
<dbReference type="AlphaFoldDB" id="A0A286A630"/>
<proteinExistence type="predicted"/>
<dbReference type="Gene3D" id="3.40.50.300">
    <property type="entry name" value="P-loop containing nucleotide triphosphate hydrolases"/>
    <property type="match status" value="1"/>
</dbReference>
<evidence type="ECO:0000313" key="2">
    <source>
        <dbReference type="Proteomes" id="UP000219281"/>
    </source>
</evidence>
<dbReference type="Proteomes" id="UP000219281">
    <property type="component" value="Unassembled WGS sequence"/>
</dbReference>